<evidence type="ECO:0008006" key="3">
    <source>
        <dbReference type="Google" id="ProtNLM"/>
    </source>
</evidence>
<evidence type="ECO:0000313" key="2">
    <source>
        <dbReference type="Proteomes" id="UP000195089"/>
    </source>
</evidence>
<comment type="caution">
    <text evidence="1">The sequence shown here is derived from an EMBL/GenBank/DDBJ whole genome shotgun (WGS) entry which is preliminary data.</text>
</comment>
<proteinExistence type="predicted"/>
<dbReference type="EMBL" id="NFDL01000036">
    <property type="protein sequence ID" value="OTY46727.1"/>
    <property type="molecule type" value="Genomic_DNA"/>
</dbReference>
<sequence length="51" mass="5743">MELNKISIRELSKELEKREGITKISVESYEKLEIGGIIVDGPATILINKNE</sequence>
<gene>
    <name evidence="1" type="ORF">BK742_09035</name>
</gene>
<accession>A0A243BKJ9</accession>
<evidence type="ECO:0000313" key="1">
    <source>
        <dbReference type="EMBL" id="OTY46727.1"/>
    </source>
</evidence>
<dbReference type="NCBIfam" id="NF033495">
    <property type="entry name" value="phage_BC1881"/>
    <property type="match status" value="1"/>
</dbReference>
<dbReference type="InterPro" id="IPR047901">
    <property type="entry name" value="BC1881-like"/>
</dbReference>
<reference evidence="1 2" key="1">
    <citation type="submission" date="2016-10" db="EMBL/GenBank/DDBJ databases">
        <title>Comparative genomics of Bacillus thuringiensis reveals a path to pathogens against multiple invertebrate hosts.</title>
        <authorList>
            <person name="Zheng J."/>
            <person name="Gao Q."/>
            <person name="Liu H."/>
            <person name="Peng D."/>
            <person name="Ruan L."/>
            <person name="Sun M."/>
        </authorList>
    </citation>
    <scope>NUCLEOTIDE SEQUENCE [LARGE SCALE GENOMIC DNA]</scope>
    <source>
        <strain evidence="1">BGSC 4BX1</strain>
    </source>
</reference>
<dbReference type="AlphaFoldDB" id="A0A243BKJ9"/>
<dbReference type="Proteomes" id="UP000195089">
    <property type="component" value="Unassembled WGS sequence"/>
</dbReference>
<organism evidence="1 2">
    <name type="scientific">Bacillus thuringiensis serovar pingluonsis</name>
    <dbReference type="NCBI Taxonomy" id="180881"/>
    <lineage>
        <taxon>Bacteria</taxon>
        <taxon>Bacillati</taxon>
        <taxon>Bacillota</taxon>
        <taxon>Bacilli</taxon>
        <taxon>Bacillales</taxon>
        <taxon>Bacillaceae</taxon>
        <taxon>Bacillus</taxon>
        <taxon>Bacillus cereus group</taxon>
    </lineage>
</organism>
<name>A0A243BKJ9_BACTU</name>
<dbReference type="RefSeq" id="WP_078986237.1">
    <property type="nucleotide sequence ID" value="NZ_NFDL01000036.1"/>
</dbReference>
<protein>
    <recommendedName>
        <fullName evidence="3">BC1881 family protein</fullName>
    </recommendedName>
</protein>